<feature type="compositionally biased region" description="Gly residues" evidence="6">
    <location>
        <begin position="351"/>
        <end position="370"/>
    </location>
</feature>
<comment type="subcellular location">
    <subcellularLocation>
        <location evidence="1">Cell membrane</location>
        <topology evidence="1">Multi-pass membrane protein</topology>
    </subcellularLocation>
</comment>
<reference evidence="8" key="2">
    <citation type="submission" date="2020-09" db="EMBL/GenBank/DDBJ databases">
        <authorList>
            <person name="Sun Q."/>
            <person name="Ohkuma M."/>
        </authorList>
    </citation>
    <scope>NUCLEOTIDE SEQUENCE</scope>
    <source>
        <strain evidence="8">JCM 19596</strain>
    </source>
</reference>
<evidence type="ECO:0000256" key="2">
    <source>
        <dbReference type="ARBA" id="ARBA00022475"/>
    </source>
</evidence>
<keyword evidence="3 7" id="KW-0812">Transmembrane</keyword>
<dbReference type="RefSeq" id="WP_188978709.1">
    <property type="nucleotide sequence ID" value="NZ_BMPG01000002.1"/>
</dbReference>
<dbReference type="AlphaFoldDB" id="A0A830F4U3"/>
<dbReference type="Pfam" id="PF02653">
    <property type="entry name" value="BPD_transp_2"/>
    <property type="match status" value="1"/>
</dbReference>
<comment type="caution">
    <text evidence="8">The sequence shown here is derived from an EMBL/GenBank/DDBJ whole genome shotgun (WGS) entry which is preliminary data.</text>
</comment>
<feature type="transmembrane region" description="Helical" evidence="7">
    <location>
        <begin position="271"/>
        <end position="296"/>
    </location>
</feature>
<dbReference type="CDD" id="cd06581">
    <property type="entry name" value="TM_PBP1_LivM_like"/>
    <property type="match status" value="1"/>
</dbReference>
<dbReference type="PANTHER" id="PTHR30482:SF10">
    <property type="entry name" value="HIGH-AFFINITY BRANCHED-CHAIN AMINO ACID TRANSPORT PROTEIN BRAE"/>
    <property type="match status" value="1"/>
</dbReference>
<organism evidence="8 9">
    <name type="scientific">Halocalculus aciditolerans</name>
    <dbReference type="NCBI Taxonomy" id="1383812"/>
    <lineage>
        <taxon>Archaea</taxon>
        <taxon>Methanobacteriati</taxon>
        <taxon>Methanobacteriota</taxon>
        <taxon>Stenosarchaea group</taxon>
        <taxon>Halobacteria</taxon>
        <taxon>Halobacteriales</taxon>
        <taxon>Halobacteriaceae</taxon>
        <taxon>Halocalculus</taxon>
    </lineage>
</organism>
<feature type="transmembrane region" description="Helical" evidence="7">
    <location>
        <begin position="20"/>
        <end position="39"/>
    </location>
</feature>
<feature type="transmembrane region" description="Helical" evidence="7">
    <location>
        <begin position="183"/>
        <end position="201"/>
    </location>
</feature>
<evidence type="ECO:0000256" key="3">
    <source>
        <dbReference type="ARBA" id="ARBA00022692"/>
    </source>
</evidence>
<dbReference type="PANTHER" id="PTHR30482">
    <property type="entry name" value="HIGH-AFFINITY BRANCHED-CHAIN AMINO ACID TRANSPORT SYSTEM PERMEASE"/>
    <property type="match status" value="1"/>
</dbReference>
<dbReference type="InterPro" id="IPR001851">
    <property type="entry name" value="ABC_transp_permease"/>
</dbReference>
<feature type="transmembrane region" description="Helical" evidence="7">
    <location>
        <begin position="46"/>
        <end position="65"/>
    </location>
</feature>
<name>A0A830F4U3_9EURY</name>
<dbReference type="GO" id="GO:0015658">
    <property type="term" value="F:branched-chain amino acid transmembrane transporter activity"/>
    <property type="evidence" value="ECO:0007669"/>
    <property type="project" value="InterPro"/>
</dbReference>
<feature type="transmembrane region" description="Helical" evidence="7">
    <location>
        <begin position="71"/>
        <end position="91"/>
    </location>
</feature>
<feature type="transmembrane region" description="Helical" evidence="7">
    <location>
        <begin position="103"/>
        <end position="122"/>
    </location>
</feature>
<evidence type="ECO:0000256" key="6">
    <source>
        <dbReference type="SAM" id="MobiDB-lite"/>
    </source>
</evidence>
<sequence>MTNPVTSWYDGLTQAESNVAWTVGVMCVLFVIGVGSGVLNLAYGLYLLALAGMYVLLSLGLNVHWGYAGLINFSVAAFWGLGAYGTALVSARDSPLPFTVDPIVGLFVGLGLAAVVAVIIGVPTLRLRTDYLAIATLGLAEVIRSVFNNQQAWTNGPSGILGLPLFFGNWPVLGDVPRGAPTYFLDVVLVAVFIGVTYWALRRLHLSPWGRTVRTIRADEDLAEALGKDAFRFKMEAFVVGSVVMALAGVFYAHLNLAITPSALDPTQTFYVWIAVILGGSGSNRGAFFGGLVLVIIVEGTRFLGGDLLPAAFPTAAVRLLVIGLLIVGVMYFRQEGILPPQHELVTPGTTDGGGPAGPAAGENGGGRSD</sequence>
<evidence type="ECO:0000313" key="9">
    <source>
        <dbReference type="Proteomes" id="UP000607197"/>
    </source>
</evidence>
<dbReference type="GO" id="GO:0005886">
    <property type="term" value="C:plasma membrane"/>
    <property type="evidence" value="ECO:0007669"/>
    <property type="project" value="UniProtKB-SubCell"/>
</dbReference>
<keyword evidence="9" id="KW-1185">Reference proteome</keyword>
<feature type="region of interest" description="Disordered" evidence="6">
    <location>
        <begin position="344"/>
        <end position="370"/>
    </location>
</feature>
<keyword evidence="2" id="KW-1003">Cell membrane</keyword>
<dbReference type="EMBL" id="BMPG01000002">
    <property type="protein sequence ID" value="GGL63025.1"/>
    <property type="molecule type" value="Genomic_DNA"/>
</dbReference>
<evidence type="ECO:0000256" key="5">
    <source>
        <dbReference type="ARBA" id="ARBA00023136"/>
    </source>
</evidence>
<dbReference type="InterPro" id="IPR043428">
    <property type="entry name" value="LivM-like"/>
</dbReference>
<reference evidence="8" key="1">
    <citation type="journal article" date="2014" name="Int. J. Syst. Evol. Microbiol.">
        <title>Complete genome sequence of Corynebacterium casei LMG S-19264T (=DSM 44701T), isolated from a smear-ripened cheese.</title>
        <authorList>
            <consortium name="US DOE Joint Genome Institute (JGI-PGF)"/>
            <person name="Walter F."/>
            <person name="Albersmeier A."/>
            <person name="Kalinowski J."/>
            <person name="Ruckert C."/>
        </authorList>
    </citation>
    <scope>NUCLEOTIDE SEQUENCE</scope>
    <source>
        <strain evidence="8">JCM 19596</strain>
    </source>
</reference>
<keyword evidence="5 7" id="KW-0472">Membrane</keyword>
<evidence type="ECO:0000313" key="8">
    <source>
        <dbReference type="EMBL" id="GGL63025.1"/>
    </source>
</evidence>
<keyword evidence="4 7" id="KW-1133">Transmembrane helix</keyword>
<dbReference type="OrthoDB" id="15394at2157"/>
<feature type="transmembrane region" description="Helical" evidence="7">
    <location>
        <begin position="308"/>
        <end position="333"/>
    </location>
</feature>
<evidence type="ECO:0000256" key="4">
    <source>
        <dbReference type="ARBA" id="ARBA00022989"/>
    </source>
</evidence>
<gene>
    <name evidence="8" type="ORF">GCM10009039_21190</name>
</gene>
<evidence type="ECO:0000256" key="1">
    <source>
        <dbReference type="ARBA" id="ARBA00004651"/>
    </source>
</evidence>
<accession>A0A830F4U3</accession>
<evidence type="ECO:0000256" key="7">
    <source>
        <dbReference type="SAM" id="Phobius"/>
    </source>
</evidence>
<protein>
    <submittedName>
        <fullName evidence="8">Branched-chain amino acid ABC transporter permease</fullName>
    </submittedName>
</protein>
<dbReference type="Proteomes" id="UP000607197">
    <property type="component" value="Unassembled WGS sequence"/>
</dbReference>
<proteinExistence type="predicted"/>
<feature type="transmembrane region" description="Helical" evidence="7">
    <location>
        <begin position="237"/>
        <end position="259"/>
    </location>
</feature>